<protein>
    <submittedName>
        <fullName evidence="2">Uncharacterized protein</fullName>
    </submittedName>
</protein>
<gene>
    <name evidence="2" type="ORF">FUG_LOCUS343197</name>
    <name evidence="1" type="ORF">MDCFG202_LOCUS342098</name>
</gene>
<evidence type="ECO:0000313" key="2">
    <source>
        <dbReference type="EMBL" id="VIO59358.1"/>
    </source>
</evidence>
<accession>A0A4E9DZG6</accession>
<evidence type="ECO:0000313" key="1">
    <source>
        <dbReference type="EMBL" id="CAG1991936.1"/>
    </source>
</evidence>
<name>A0A4E9DZG6_GIBZA</name>
<dbReference type="EMBL" id="CAJPIJ010000149">
    <property type="protein sequence ID" value="CAG1991936.1"/>
    <property type="molecule type" value="Genomic_DNA"/>
</dbReference>
<reference evidence="1" key="2">
    <citation type="submission" date="2021-03" db="EMBL/GenBank/DDBJ databases">
        <authorList>
            <person name="Alouane T."/>
            <person name="Langin T."/>
            <person name="Bonhomme L."/>
        </authorList>
    </citation>
    <scope>NUCLEOTIDE SEQUENCE</scope>
    <source>
        <strain evidence="1">MDC_Fg202</strain>
    </source>
</reference>
<proteinExistence type="predicted"/>
<dbReference type="Proteomes" id="UP000746612">
    <property type="component" value="Unassembled WGS sequence"/>
</dbReference>
<reference evidence="2" key="1">
    <citation type="submission" date="2019-04" db="EMBL/GenBank/DDBJ databases">
        <authorList>
            <person name="Melise S."/>
            <person name="Noan J."/>
            <person name="Okalmin O."/>
        </authorList>
    </citation>
    <scope>NUCLEOTIDE SEQUENCE</scope>
    <source>
        <strain evidence="2">FN9</strain>
    </source>
</reference>
<sequence>MSRIDIGSGAEESRTRPVSLEITPYVDAYRRRRARDSTEALRPWHCDISDCAPFSSSAFVDPAYEIGQCVRHGSDEPRLDRARLLDLLRAGS</sequence>
<dbReference type="AlphaFoldDB" id="A0A4E9DZG6"/>
<dbReference type="EMBL" id="CAAKMV010000139">
    <property type="protein sequence ID" value="VIO59358.1"/>
    <property type="molecule type" value="Genomic_DNA"/>
</dbReference>
<organism evidence="2">
    <name type="scientific">Gibberella zeae</name>
    <name type="common">Wheat head blight fungus</name>
    <name type="synonym">Fusarium graminearum</name>
    <dbReference type="NCBI Taxonomy" id="5518"/>
    <lineage>
        <taxon>Eukaryota</taxon>
        <taxon>Fungi</taxon>
        <taxon>Dikarya</taxon>
        <taxon>Ascomycota</taxon>
        <taxon>Pezizomycotina</taxon>
        <taxon>Sordariomycetes</taxon>
        <taxon>Hypocreomycetidae</taxon>
        <taxon>Hypocreales</taxon>
        <taxon>Nectriaceae</taxon>
        <taxon>Fusarium</taxon>
    </lineage>
</organism>